<feature type="compositionally biased region" description="Basic and acidic residues" evidence="1">
    <location>
        <begin position="47"/>
        <end position="62"/>
    </location>
</feature>
<protein>
    <submittedName>
        <fullName evidence="2">ADE2 protein</fullName>
    </submittedName>
</protein>
<dbReference type="Proteomes" id="UP000604046">
    <property type="component" value="Unassembled WGS sequence"/>
</dbReference>
<dbReference type="AlphaFoldDB" id="A0A812LNW7"/>
<evidence type="ECO:0000313" key="3">
    <source>
        <dbReference type="Proteomes" id="UP000604046"/>
    </source>
</evidence>
<comment type="caution">
    <text evidence="2">The sequence shown here is derived from an EMBL/GenBank/DDBJ whole genome shotgun (WGS) entry which is preliminary data.</text>
</comment>
<dbReference type="EMBL" id="CAJNDS010001112">
    <property type="protein sequence ID" value="CAE7247423.1"/>
    <property type="molecule type" value="Genomic_DNA"/>
</dbReference>
<evidence type="ECO:0000256" key="1">
    <source>
        <dbReference type="SAM" id="MobiDB-lite"/>
    </source>
</evidence>
<gene>
    <name evidence="2" type="primary">ADE2</name>
    <name evidence="2" type="ORF">SNAT2548_LOCUS11847</name>
</gene>
<reference evidence="2" key="1">
    <citation type="submission" date="2021-02" db="EMBL/GenBank/DDBJ databases">
        <authorList>
            <person name="Dougan E. K."/>
            <person name="Rhodes N."/>
            <person name="Thang M."/>
            <person name="Chan C."/>
        </authorList>
    </citation>
    <scope>NUCLEOTIDE SEQUENCE</scope>
</reference>
<keyword evidence="3" id="KW-1185">Reference proteome</keyword>
<evidence type="ECO:0000313" key="2">
    <source>
        <dbReference type="EMBL" id="CAE7247423.1"/>
    </source>
</evidence>
<name>A0A812LNW7_9DINO</name>
<accession>A0A812LNW7</accession>
<proteinExistence type="predicted"/>
<feature type="region of interest" description="Disordered" evidence="1">
    <location>
        <begin position="1"/>
        <end position="101"/>
    </location>
</feature>
<sequence length="146" mass="16446">MSVADAGYPKDLLSETRKYQRPGGRLKDSIKSQPGFDDSVDMLGETKVVDRKAFPATDRDDPPAAPQPFQGDTHTDEPTQFGPDGMPLKEGTTVEEDEEGRLKPVEEAHQKVELHDQGWFHAESNRYEQEELAKAPVRLIYFEEDS</sequence>
<organism evidence="2 3">
    <name type="scientific">Symbiodinium natans</name>
    <dbReference type="NCBI Taxonomy" id="878477"/>
    <lineage>
        <taxon>Eukaryota</taxon>
        <taxon>Sar</taxon>
        <taxon>Alveolata</taxon>
        <taxon>Dinophyceae</taxon>
        <taxon>Suessiales</taxon>
        <taxon>Symbiodiniaceae</taxon>
        <taxon>Symbiodinium</taxon>
    </lineage>
</organism>